<dbReference type="KEGG" id="hgn:E6W36_11510"/>
<protein>
    <submittedName>
        <fullName evidence="1">DUF721 domain-containing protein</fullName>
    </submittedName>
</protein>
<dbReference type="Proteomes" id="UP000298714">
    <property type="component" value="Chromosome"/>
</dbReference>
<evidence type="ECO:0000313" key="2">
    <source>
        <dbReference type="Proteomes" id="UP000298714"/>
    </source>
</evidence>
<keyword evidence="2" id="KW-1185">Reference proteome</keyword>
<accession>A0A4D7C7F6</accession>
<dbReference type="AlphaFoldDB" id="A0A4D7C7F6"/>
<evidence type="ECO:0000313" key="1">
    <source>
        <dbReference type="EMBL" id="QCI79905.1"/>
    </source>
</evidence>
<proteinExistence type="predicted"/>
<dbReference type="PANTHER" id="PTHR36456">
    <property type="entry name" value="UPF0232 PROTEIN SCO3875"/>
    <property type="match status" value="1"/>
</dbReference>
<dbReference type="Pfam" id="PF05258">
    <property type="entry name" value="DciA"/>
    <property type="match status" value="1"/>
</dbReference>
<organism evidence="1 2">
    <name type="scientific">Hankyongella ginsenosidimutans</name>
    <dbReference type="NCBI Taxonomy" id="1763828"/>
    <lineage>
        <taxon>Bacteria</taxon>
        <taxon>Pseudomonadati</taxon>
        <taxon>Pseudomonadota</taxon>
        <taxon>Alphaproteobacteria</taxon>
        <taxon>Sphingomonadales</taxon>
        <taxon>Sphingomonadaceae</taxon>
        <taxon>Hankyongella</taxon>
    </lineage>
</organism>
<name>A0A4D7C7F6_9SPHN</name>
<dbReference type="EMBL" id="CP039704">
    <property type="protein sequence ID" value="QCI79905.1"/>
    <property type="molecule type" value="Genomic_DNA"/>
</dbReference>
<dbReference type="InterPro" id="IPR007922">
    <property type="entry name" value="DciA-like"/>
</dbReference>
<dbReference type="PANTHER" id="PTHR36456:SF1">
    <property type="entry name" value="UPF0232 PROTEIN SCO3875"/>
    <property type="match status" value="1"/>
</dbReference>
<reference evidence="2" key="1">
    <citation type="submission" date="2019-04" db="EMBL/GenBank/DDBJ databases">
        <title>Complete genome sequence of Sphingomonas sp. W1-2-3.</title>
        <authorList>
            <person name="Im W.T."/>
        </authorList>
    </citation>
    <scope>NUCLEOTIDE SEQUENCE [LARGE SCALE GENOMIC DNA]</scope>
    <source>
        <strain evidence="2">W1-2-3</strain>
    </source>
</reference>
<sequence length="197" mass="21480">MFVKRKGLGIGSALWHRRPMSDQPSPRRRGVRAISELLPAQQRRALRQYGFLKVEIVNRWTEIVGPTFAQSTLPAKLSFPPGKRNGGTLTVTVDGPVGLHLRHVEPQIVERVNGFFGYPAVARLAIRQGPVPQPMPRPAAPPPLDARTMAHLQHALSGIGNTNLRQAMARLGQAVLTDNPHETGDISHATLGRAAKA</sequence>
<gene>
    <name evidence="1" type="ORF">E6W36_11510</name>
</gene>